<accession>A0ABT0GF25</accession>
<comment type="caution">
    <text evidence="4">The sequence shown here is derived from an EMBL/GenBank/DDBJ whole genome shotgun (WGS) entry which is preliminary data.</text>
</comment>
<evidence type="ECO:0000259" key="3">
    <source>
        <dbReference type="Pfam" id="PF02371"/>
    </source>
</evidence>
<evidence type="ECO:0000313" key="4">
    <source>
        <dbReference type="EMBL" id="MCK7592632.1"/>
    </source>
</evidence>
<feature type="domain" description="Transposase IS116/IS110/IS902 C-terminal" evidence="3">
    <location>
        <begin position="203"/>
        <end position="286"/>
    </location>
</feature>
<dbReference type="Pfam" id="PF01548">
    <property type="entry name" value="DEDD_Tnp_IS110"/>
    <property type="match status" value="1"/>
</dbReference>
<dbReference type="RefSeq" id="WP_248204889.1">
    <property type="nucleotide sequence ID" value="NZ_JALNMH010000002.1"/>
</dbReference>
<protein>
    <submittedName>
        <fullName evidence="4">IS110 family transposase</fullName>
    </submittedName>
</protein>
<organism evidence="4 5">
    <name type="scientific">Pseudomarimonas salicorniae</name>
    <dbReference type="NCBI Taxonomy" id="2933270"/>
    <lineage>
        <taxon>Bacteria</taxon>
        <taxon>Pseudomonadati</taxon>
        <taxon>Pseudomonadota</taxon>
        <taxon>Gammaproteobacteria</taxon>
        <taxon>Lysobacterales</taxon>
        <taxon>Lysobacteraceae</taxon>
        <taxon>Pseudomarimonas</taxon>
    </lineage>
</organism>
<dbReference type="PANTHER" id="PTHR33055">
    <property type="entry name" value="TRANSPOSASE FOR INSERTION SEQUENCE ELEMENT IS1111A"/>
    <property type="match status" value="1"/>
</dbReference>
<keyword evidence="1" id="KW-0175">Coiled coil</keyword>
<name>A0ABT0GF25_9GAMM</name>
<proteinExistence type="predicted"/>
<evidence type="ECO:0000313" key="5">
    <source>
        <dbReference type="Proteomes" id="UP001431449"/>
    </source>
</evidence>
<keyword evidence="5" id="KW-1185">Reference proteome</keyword>
<reference evidence="4" key="1">
    <citation type="submission" date="2022-04" db="EMBL/GenBank/DDBJ databases">
        <title>Lysobacter sp. CAU 1642 isolated from sea sand.</title>
        <authorList>
            <person name="Kim W."/>
        </authorList>
    </citation>
    <scope>NUCLEOTIDE SEQUENCE</scope>
    <source>
        <strain evidence="4">CAU 1642</strain>
    </source>
</reference>
<evidence type="ECO:0000259" key="2">
    <source>
        <dbReference type="Pfam" id="PF01548"/>
    </source>
</evidence>
<feature type="coiled-coil region" evidence="1">
    <location>
        <begin position="166"/>
        <end position="193"/>
    </location>
</feature>
<dbReference type="InterPro" id="IPR003346">
    <property type="entry name" value="Transposase_20"/>
</dbReference>
<feature type="domain" description="Transposase IS110-like N-terminal" evidence="2">
    <location>
        <begin position="12"/>
        <end position="155"/>
    </location>
</feature>
<dbReference type="EMBL" id="JALNMH010000002">
    <property type="protein sequence ID" value="MCK7592632.1"/>
    <property type="molecule type" value="Genomic_DNA"/>
</dbReference>
<gene>
    <name evidence="4" type="ORF">M0G41_02995</name>
</gene>
<dbReference type="NCBIfam" id="NF033542">
    <property type="entry name" value="transpos_IS110"/>
    <property type="match status" value="1"/>
</dbReference>
<dbReference type="PANTHER" id="PTHR33055:SF3">
    <property type="entry name" value="PUTATIVE TRANSPOSASE FOR IS117-RELATED"/>
    <property type="match status" value="1"/>
</dbReference>
<sequence>MDQSPRSAFLSLDIGAAEHAFCFEDGNTSKAGKVDSAPEEVRRFIASKVRKDRPLRVIMEATGIYYLDAAVIAAELGAEVFVVNPKAAHNFAKALQQRSKTDALDAAMLLEFVKRMPLKRWTPPSQSHLALRYYGRYLTQLTEDCTAAKNRLHALSSTQACPKALRTDMQRAIAGLERRIDRLRGEAVELIREDPDLQSMFEALISMVGVAETSAVSLLGELAVLPRDMSARACVCHAGLDVRVFESGSSLAKAPRITRHGNKYLRRALFHPALVAGRHDPYARAFKERLIARGKKKMQANVAVMRKLLTAAWTLVKSPEKYDGSRLFPSQEIA</sequence>
<dbReference type="Pfam" id="PF02371">
    <property type="entry name" value="Transposase_20"/>
    <property type="match status" value="1"/>
</dbReference>
<dbReference type="InterPro" id="IPR002525">
    <property type="entry name" value="Transp_IS110-like_N"/>
</dbReference>
<dbReference type="Proteomes" id="UP001431449">
    <property type="component" value="Unassembled WGS sequence"/>
</dbReference>
<dbReference type="InterPro" id="IPR047650">
    <property type="entry name" value="Transpos_IS110"/>
</dbReference>
<evidence type="ECO:0000256" key="1">
    <source>
        <dbReference type="SAM" id="Coils"/>
    </source>
</evidence>